<comment type="caution">
    <text evidence="1">The sequence shown here is derived from an EMBL/GenBank/DDBJ whole genome shotgun (WGS) entry which is preliminary data.</text>
</comment>
<evidence type="ECO:0000313" key="2">
    <source>
        <dbReference type="Proteomes" id="UP001140234"/>
    </source>
</evidence>
<organism evidence="1 2">
    <name type="scientific">Coemansia nantahalensis</name>
    <dbReference type="NCBI Taxonomy" id="2789366"/>
    <lineage>
        <taxon>Eukaryota</taxon>
        <taxon>Fungi</taxon>
        <taxon>Fungi incertae sedis</taxon>
        <taxon>Zoopagomycota</taxon>
        <taxon>Kickxellomycotina</taxon>
        <taxon>Kickxellomycetes</taxon>
        <taxon>Kickxellales</taxon>
        <taxon>Kickxellaceae</taxon>
        <taxon>Coemansia</taxon>
    </lineage>
</organism>
<proteinExistence type="predicted"/>
<gene>
    <name evidence="1" type="ORF">IWQ57_005394</name>
</gene>
<dbReference type="EMBL" id="JANBUJ010002574">
    <property type="protein sequence ID" value="KAJ2763890.1"/>
    <property type="molecule type" value="Genomic_DNA"/>
</dbReference>
<reference evidence="1" key="1">
    <citation type="submission" date="2022-07" db="EMBL/GenBank/DDBJ databases">
        <title>Phylogenomic reconstructions and comparative analyses of Kickxellomycotina fungi.</title>
        <authorList>
            <person name="Reynolds N.K."/>
            <person name="Stajich J.E."/>
            <person name="Barry K."/>
            <person name="Grigoriev I.V."/>
            <person name="Crous P."/>
            <person name="Smith M.E."/>
        </authorList>
    </citation>
    <scope>NUCLEOTIDE SEQUENCE</scope>
    <source>
        <strain evidence="1">CBS 109366</strain>
    </source>
</reference>
<sequence length="85" mass="9332">MLSRVAVRWAWPAGGSSGKRAASSAAEQWARGDREALLELIGRLRTQVGGDWDRAEELVRGAPAHARGQWTAAEKARLVALVRRR</sequence>
<accession>A0ACC1JMZ3</accession>
<feature type="non-terminal residue" evidence="1">
    <location>
        <position position="85"/>
    </location>
</feature>
<protein>
    <submittedName>
        <fullName evidence="1">Uncharacterized protein</fullName>
    </submittedName>
</protein>
<name>A0ACC1JMZ3_9FUNG</name>
<evidence type="ECO:0000313" key="1">
    <source>
        <dbReference type="EMBL" id="KAJ2763890.1"/>
    </source>
</evidence>
<keyword evidence="2" id="KW-1185">Reference proteome</keyword>
<dbReference type="Proteomes" id="UP001140234">
    <property type="component" value="Unassembled WGS sequence"/>
</dbReference>